<comment type="similarity">
    <text evidence="1">Belongs to the ANT/ATPSC lysine N-methyltransferase family.</text>
</comment>
<evidence type="ECO:0000256" key="4">
    <source>
        <dbReference type="ARBA" id="ARBA00022691"/>
    </source>
</evidence>
<dbReference type="PANTHER" id="PTHR13610:SF11">
    <property type="entry name" value="METHYLTRANSFERASE DOMAIN-CONTAINING PROTEIN"/>
    <property type="match status" value="1"/>
</dbReference>
<dbReference type="Gene3D" id="3.40.50.150">
    <property type="entry name" value="Vaccinia Virus protein VP39"/>
    <property type="match status" value="1"/>
</dbReference>
<sequence>MESSALQHIEQICGRLQDSSAALEDAHFDAALEAASAERATALLSPYLPSRARSIAEFLQIVPLRWSFFILRGAHGCKVNCRLIHTLVRTFDSEEDVLLDIGCGDGRVALACRTATGCGTVGVDVSPLCIAAAVQAEEQLLEKGAEGKCVWILGDVLDPKEHEREEIKSATVCYLYVYPTLLARLEDVIRRMLVDEEFKLKKVVTVEYHFENFACTEEVGFLRVYEASGALGATASLA</sequence>
<dbReference type="GO" id="GO:0005739">
    <property type="term" value="C:mitochondrion"/>
    <property type="evidence" value="ECO:0007669"/>
    <property type="project" value="TreeGrafter"/>
</dbReference>
<gene>
    <name evidence="5" type="ORF">PPYR1160_LOCUS455</name>
</gene>
<dbReference type="GO" id="GO:1905706">
    <property type="term" value="P:regulation of mitochondrial ATP synthesis coupled proton transport"/>
    <property type="evidence" value="ECO:0007669"/>
    <property type="project" value="TreeGrafter"/>
</dbReference>
<dbReference type="SUPFAM" id="SSF53335">
    <property type="entry name" value="S-adenosyl-L-methionine-dependent methyltransferases"/>
    <property type="match status" value="1"/>
</dbReference>
<organism evidence="5">
    <name type="scientific">Pinguiococcus pyrenoidosus</name>
    <dbReference type="NCBI Taxonomy" id="172671"/>
    <lineage>
        <taxon>Eukaryota</taxon>
        <taxon>Sar</taxon>
        <taxon>Stramenopiles</taxon>
        <taxon>Ochrophyta</taxon>
        <taxon>Pinguiophyceae</taxon>
        <taxon>Pinguiochrysidales</taxon>
        <taxon>Pinguiochrysidaceae</taxon>
        <taxon>Pinguiococcus</taxon>
    </lineage>
</organism>
<evidence type="ECO:0000256" key="3">
    <source>
        <dbReference type="ARBA" id="ARBA00022679"/>
    </source>
</evidence>
<evidence type="ECO:0000256" key="1">
    <source>
        <dbReference type="ARBA" id="ARBA00010633"/>
    </source>
</evidence>
<dbReference type="CDD" id="cd02440">
    <property type="entry name" value="AdoMet_MTases"/>
    <property type="match status" value="1"/>
</dbReference>
<keyword evidence="3" id="KW-0808">Transferase</keyword>
<accession>A0A7R9U0T2</accession>
<evidence type="ECO:0008006" key="6">
    <source>
        <dbReference type="Google" id="ProtNLM"/>
    </source>
</evidence>
<evidence type="ECO:0000256" key="2">
    <source>
        <dbReference type="ARBA" id="ARBA00022603"/>
    </source>
</evidence>
<reference evidence="5" key="1">
    <citation type="submission" date="2021-01" db="EMBL/GenBank/DDBJ databases">
        <authorList>
            <person name="Corre E."/>
            <person name="Pelletier E."/>
            <person name="Niang G."/>
            <person name="Scheremetjew M."/>
            <person name="Finn R."/>
            <person name="Kale V."/>
            <person name="Holt S."/>
            <person name="Cochrane G."/>
            <person name="Meng A."/>
            <person name="Brown T."/>
            <person name="Cohen L."/>
        </authorList>
    </citation>
    <scope>NUCLEOTIDE SEQUENCE</scope>
    <source>
        <strain evidence="5">CCMP2078</strain>
    </source>
</reference>
<dbReference type="AlphaFoldDB" id="A0A7R9U0T2"/>
<dbReference type="InterPro" id="IPR029063">
    <property type="entry name" value="SAM-dependent_MTases_sf"/>
</dbReference>
<dbReference type="PANTHER" id="PTHR13610">
    <property type="entry name" value="METHYLTRANSFERASE DOMAIN-CONTAINING PROTEIN"/>
    <property type="match status" value="1"/>
</dbReference>
<dbReference type="GO" id="GO:0016279">
    <property type="term" value="F:protein-lysine N-methyltransferase activity"/>
    <property type="evidence" value="ECO:0007669"/>
    <property type="project" value="InterPro"/>
</dbReference>
<evidence type="ECO:0000313" key="5">
    <source>
        <dbReference type="EMBL" id="CAD8250964.1"/>
    </source>
</evidence>
<proteinExistence type="inferred from homology"/>
<dbReference type="InterPro" id="IPR026170">
    <property type="entry name" value="FAM173A/B"/>
</dbReference>
<name>A0A7R9U0T2_9STRA</name>
<protein>
    <recommendedName>
        <fullName evidence="6">Methyltransferase domain-containing protein</fullName>
    </recommendedName>
</protein>
<dbReference type="EMBL" id="HBEA01000574">
    <property type="protein sequence ID" value="CAD8250964.1"/>
    <property type="molecule type" value="Transcribed_RNA"/>
</dbReference>
<keyword evidence="2" id="KW-0489">Methyltransferase</keyword>
<keyword evidence="4" id="KW-0949">S-adenosyl-L-methionine</keyword>
<dbReference type="GO" id="GO:0032259">
    <property type="term" value="P:methylation"/>
    <property type="evidence" value="ECO:0007669"/>
    <property type="project" value="UniProtKB-KW"/>
</dbReference>